<name>A0A919P0V4_9CELL</name>
<sequence>MTDVGSGAHAVVLRGGSELTAPGSPAAVSTESVAFDRRPVSWDDLPSDLRDRTTRATAFVGECAGLDAELDVADGLPVQVCRAWRAYRDVVFVAEVVRSVAPGPRGGVEAVGPWRERALAAYAVRGVPDRRVGSVDAEVAEPGSEGQVRMTQPAPVPSAHAEAATAWTFLPGAVRAGAEGRVPEPTVWLGTLVQQQSSAGFPLAQDVLVLRLGTAAAVVVRATRSVAAVPGATVAAQRARMARTPWLVEQVTFALGGPDVQRARLAAGS</sequence>
<dbReference type="AlphaFoldDB" id="A0A919P0V4"/>
<proteinExistence type="predicted"/>
<gene>
    <name evidence="1" type="ORF">Cch01nite_03150</name>
</gene>
<dbReference type="RefSeq" id="WP_203747670.1">
    <property type="nucleotide sequence ID" value="NZ_BONK01000001.1"/>
</dbReference>
<dbReference type="EMBL" id="BONK01000001">
    <property type="protein sequence ID" value="GIG19591.1"/>
    <property type="molecule type" value="Genomic_DNA"/>
</dbReference>
<dbReference type="Proteomes" id="UP000632740">
    <property type="component" value="Unassembled WGS sequence"/>
</dbReference>
<accession>A0A919P0V4</accession>
<keyword evidence="2" id="KW-1185">Reference proteome</keyword>
<evidence type="ECO:0000313" key="1">
    <source>
        <dbReference type="EMBL" id="GIG19591.1"/>
    </source>
</evidence>
<protein>
    <submittedName>
        <fullName evidence="1">Uncharacterized protein</fullName>
    </submittedName>
</protein>
<evidence type="ECO:0000313" key="2">
    <source>
        <dbReference type="Proteomes" id="UP000632740"/>
    </source>
</evidence>
<organism evidence="1 2">
    <name type="scientific">Cellulomonas chitinilytica</name>
    <dbReference type="NCBI Taxonomy" id="398759"/>
    <lineage>
        <taxon>Bacteria</taxon>
        <taxon>Bacillati</taxon>
        <taxon>Actinomycetota</taxon>
        <taxon>Actinomycetes</taxon>
        <taxon>Micrococcales</taxon>
        <taxon>Cellulomonadaceae</taxon>
        <taxon>Cellulomonas</taxon>
    </lineage>
</organism>
<reference evidence="1" key="1">
    <citation type="submission" date="2021-01" db="EMBL/GenBank/DDBJ databases">
        <title>Whole genome shotgun sequence of Cellulomonas chitinilytica NBRC 110799.</title>
        <authorList>
            <person name="Komaki H."/>
            <person name="Tamura T."/>
        </authorList>
    </citation>
    <scope>NUCLEOTIDE SEQUENCE</scope>
    <source>
        <strain evidence="1">NBRC 110799</strain>
    </source>
</reference>
<comment type="caution">
    <text evidence="1">The sequence shown here is derived from an EMBL/GenBank/DDBJ whole genome shotgun (WGS) entry which is preliminary data.</text>
</comment>